<accession>A0A8S5QN79</accession>
<protein>
    <submittedName>
        <fullName evidence="1">Recombination endonuclease VII</fullName>
    </submittedName>
</protein>
<dbReference type="Gene3D" id="3.40.1800.10">
    <property type="entry name" value="His-Me finger endonucleases"/>
    <property type="match status" value="1"/>
</dbReference>
<dbReference type="InterPro" id="IPR004211">
    <property type="entry name" value="Endonuclease_7"/>
</dbReference>
<keyword evidence="1" id="KW-0378">Hydrolase</keyword>
<dbReference type="SUPFAM" id="SSF54060">
    <property type="entry name" value="His-Me finger endonucleases"/>
    <property type="match status" value="1"/>
</dbReference>
<keyword evidence="1" id="KW-0255">Endonuclease</keyword>
<dbReference type="InterPro" id="IPR044925">
    <property type="entry name" value="His-Me_finger_sf"/>
</dbReference>
<reference evidence="1" key="1">
    <citation type="journal article" date="2021" name="Proc. Natl. Acad. Sci. U.S.A.">
        <title>A Catalog of Tens of Thousands of Viruses from Human Metagenomes Reveals Hidden Associations with Chronic Diseases.</title>
        <authorList>
            <person name="Tisza M.J."/>
            <person name="Buck C.B."/>
        </authorList>
    </citation>
    <scope>NUCLEOTIDE SEQUENCE</scope>
    <source>
        <strain evidence="1">CtSH72</strain>
    </source>
</reference>
<dbReference type="GO" id="GO:0004519">
    <property type="term" value="F:endonuclease activity"/>
    <property type="evidence" value="ECO:0007669"/>
    <property type="project" value="UniProtKB-KW"/>
</dbReference>
<dbReference type="EMBL" id="BK015697">
    <property type="protein sequence ID" value="DAE20528.1"/>
    <property type="molecule type" value="Genomic_DNA"/>
</dbReference>
<organism evidence="1">
    <name type="scientific">Caudovirales sp. ctSH72</name>
    <dbReference type="NCBI Taxonomy" id="2826773"/>
    <lineage>
        <taxon>Viruses</taxon>
        <taxon>Duplodnaviria</taxon>
        <taxon>Heunggongvirae</taxon>
        <taxon>Uroviricota</taxon>
        <taxon>Caudoviricetes</taxon>
    </lineage>
</organism>
<name>A0A8S5QN79_9CAUD</name>
<keyword evidence="1" id="KW-0540">Nuclease</keyword>
<dbReference type="Pfam" id="PF02945">
    <property type="entry name" value="Endonuclease_7"/>
    <property type="match status" value="1"/>
</dbReference>
<evidence type="ECO:0000313" key="1">
    <source>
        <dbReference type="EMBL" id="DAE20528.1"/>
    </source>
</evidence>
<proteinExistence type="predicted"/>
<dbReference type="InterPro" id="IPR038563">
    <property type="entry name" value="Endonuclease_7_sf"/>
</dbReference>
<sequence length="137" mass="15720">MTNVSRKKSSEVGDKDTKVCRLCGVEKPISEFYFRKDSGHYRSECKECLRKLSSFKKTGWTPEDYEEAYIKQDGKCAICGCKLNSSRYTRFAGDHDHRTGKLRGLLCTNCNTALGLFKDSIERLEMAKRYLIEHSSV</sequence>